<dbReference type="PANTHER" id="PTHR11675:SF118">
    <property type="entry name" value="POLYPEPTIDE N-ACETYLGALACTOSAMINYLTRANSFERASE 3"/>
    <property type="match status" value="1"/>
</dbReference>
<feature type="domain" description="Ricin B lectin" evidence="17">
    <location>
        <begin position="473"/>
        <end position="607"/>
    </location>
</feature>
<dbReference type="InterPro" id="IPR045885">
    <property type="entry name" value="GalNAc-T"/>
</dbReference>
<keyword evidence="7 16" id="KW-0812">Transmembrane</keyword>
<evidence type="ECO:0000256" key="13">
    <source>
        <dbReference type="ARBA" id="ARBA00023136"/>
    </source>
</evidence>
<evidence type="ECO:0000256" key="10">
    <source>
        <dbReference type="ARBA" id="ARBA00022968"/>
    </source>
</evidence>
<dbReference type="InterPro" id="IPR001173">
    <property type="entry name" value="Glyco_trans_2-like"/>
</dbReference>
<dbReference type="InterPro" id="IPR000772">
    <property type="entry name" value="Ricin_B_lectin"/>
</dbReference>
<dbReference type="EC" id="2.4.1.-" evidence="16"/>
<keyword evidence="5 16" id="KW-0328">Glycosyltransferase</keyword>
<evidence type="ECO:0000256" key="12">
    <source>
        <dbReference type="ARBA" id="ARBA00023034"/>
    </source>
</evidence>
<sequence>MTVTMWVCRRRGRAVGTVGALVILVLLVHMVREPRVDFDASDVMIPLKSKHKNQEEYIDKRGIHVVVGHYIGDDIPGRTTPNLTQELLNHNGYDPHPRAGENGNPVQIPPFEMGRMQQLYHINKFNLLASDRIPLNRTLPDVRKKRCRDKEYPISTLHTTSVIIVFHNEAWSTLLRTVHSVINRSPKELLEEIILVDDASERSFLKEPLEDHISKLTVPVRVIRSQVRTGLIRARLLGAQQAKGNVLTFLDAHCEATKGWLEPLLARIAEDPTRVVCPIIDIIHDDSFQYVRSFELHWGAFNWNLHFRWYALGQNEIEGRQKDITVPYRTPAMAGGLFSIDKDYFYQLGSYDRNMDVWGGENLEMSFRVWSCGGSVELIPCSHVGHVFRKSSPYTFPGEGGVGGILYRNLARVALVWLDDWAEFFFKMNPEAERVRNEVSVKDRLALRDRLQCKSFQWYLENVWPENFFPTKDTFFGKIRHELQSRCLTRPGNSGSSSQPTGVTSLRDCVIETYPSQSFIMNKKGFIMTDESVCLDAPDASHSKEPQVRIMACNEYERQKWTYDETKKQVRHLQSGLCLDLPSRANPDTLSLQNCDSYAKSQRWNFQYEDWTKMLHT</sequence>
<evidence type="ECO:0000313" key="19">
    <source>
        <dbReference type="Proteomes" id="UP001497623"/>
    </source>
</evidence>
<keyword evidence="9 16" id="KW-0430">Lectin</keyword>
<dbReference type="Gene3D" id="3.90.550.10">
    <property type="entry name" value="Spore Coat Polysaccharide Biosynthesis Protein SpsA, Chain A"/>
    <property type="match status" value="1"/>
</dbReference>
<dbReference type="EMBL" id="CAXKWB010021799">
    <property type="protein sequence ID" value="CAL4123648.1"/>
    <property type="molecule type" value="Genomic_DNA"/>
</dbReference>
<evidence type="ECO:0000256" key="8">
    <source>
        <dbReference type="ARBA" id="ARBA00022723"/>
    </source>
</evidence>
<evidence type="ECO:0000256" key="1">
    <source>
        <dbReference type="ARBA" id="ARBA00001936"/>
    </source>
</evidence>
<dbReference type="CDD" id="cd02510">
    <property type="entry name" value="pp-GalNAc-T"/>
    <property type="match status" value="1"/>
</dbReference>
<gene>
    <name evidence="18" type="ORF">MNOR_LOCUS24094</name>
</gene>
<evidence type="ECO:0000256" key="14">
    <source>
        <dbReference type="ARBA" id="ARBA00023157"/>
    </source>
</evidence>
<name>A0AAV2RJ03_MEGNR</name>
<dbReference type="SMART" id="SM00458">
    <property type="entry name" value="RICIN"/>
    <property type="match status" value="1"/>
</dbReference>
<keyword evidence="8" id="KW-0479">Metal-binding</keyword>
<keyword evidence="6 16" id="KW-0808">Transferase</keyword>
<dbReference type="InterPro" id="IPR029044">
    <property type="entry name" value="Nucleotide-diphossugar_trans"/>
</dbReference>
<dbReference type="Gene3D" id="2.80.10.50">
    <property type="match status" value="1"/>
</dbReference>
<dbReference type="GO" id="GO:0046872">
    <property type="term" value="F:metal ion binding"/>
    <property type="evidence" value="ECO:0007669"/>
    <property type="project" value="UniProtKB-KW"/>
</dbReference>
<dbReference type="SUPFAM" id="SSF50370">
    <property type="entry name" value="Ricin B-like lectins"/>
    <property type="match status" value="1"/>
</dbReference>
<keyword evidence="10" id="KW-0735">Signal-anchor</keyword>
<dbReference type="AlphaFoldDB" id="A0AAV2RJ03"/>
<keyword evidence="12 16" id="KW-0333">Golgi apparatus</keyword>
<dbReference type="Pfam" id="PF00535">
    <property type="entry name" value="Glycos_transf_2"/>
    <property type="match status" value="1"/>
</dbReference>
<dbReference type="PROSITE" id="PS50231">
    <property type="entry name" value="RICIN_B_LECTIN"/>
    <property type="match status" value="1"/>
</dbReference>
<reference evidence="18 19" key="1">
    <citation type="submission" date="2024-05" db="EMBL/GenBank/DDBJ databases">
        <authorList>
            <person name="Wallberg A."/>
        </authorList>
    </citation>
    <scope>NUCLEOTIDE SEQUENCE [LARGE SCALE GENOMIC DNA]</scope>
</reference>
<dbReference type="PANTHER" id="PTHR11675">
    <property type="entry name" value="N-ACETYLGALACTOSAMINYLTRANSFERASE"/>
    <property type="match status" value="1"/>
</dbReference>
<evidence type="ECO:0000256" key="3">
    <source>
        <dbReference type="ARBA" id="ARBA00004922"/>
    </source>
</evidence>
<dbReference type="GO" id="GO:0004653">
    <property type="term" value="F:polypeptide N-acetylgalactosaminyltransferase activity"/>
    <property type="evidence" value="ECO:0007669"/>
    <property type="project" value="UniProtKB-ARBA"/>
</dbReference>
<keyword evidence="13 16" id="KW-0472">Membrane</keyword>
<evidence type="ECO:0000259" key="17">
    <source>
        <dbReference type="SMART" id="SM00458"/>
    </source>
</evidence>
<evidence type="ECO:0000256" key="7">
    <source>
        <dbReference type="ARBA" id="ARBA00022692"/>
    </source>
</evidence>
<dbReference type="Proteomes" id="UP001497623">
    <property type="component" value="Unassembled WGS sequence"/>
</dbReference>
<evidence type="ECO:0000256" key="9">
    <source>
        <dbReference type="ARBA" id="ARBA00022734"/>
    </source>
</evidence>
<organism evidence="18 19">
    <name type="scientific">Meganyctiphanes norvegica</name>
    <name type="common">Northern krill</name>
    <name type="synonym">Thysanopoda norvegica</name>
    <dbReference type="NCBI Taxonomy" id="48144"/>
    <lineage>
        <taxon>Eukaryota</taxon>
        <taxon>Metazoa</taxon>
        <taxon>Ecdysozoa</taxon>
        <taxon>Arthropoda</taxon>
        <taxon>Crustacea</taxon>
        <taxon>Multicrustacea</taxon>
        <taxon>Malacostraca</taxon>
        <taxon>Eumalacostraca</taxon>
        <taxon>Eucarida</taxon>
        <taxon>Euphausiacea</taxon>
        <taxon>Euphausiidae</taxon>
        <taxon>Meganyctiphanes</taxon>
    </lineage>
</organism>
<evidence type="ECO:0000256" key="11">
    <source>
        <dbReference type="ARBA" id="ARBA00022989"/>
    </source>
</evidence>
<evidence type="ECO:0000256" key="6">
    <source>
        <dbReference type="ARBA" id="ARBA00022679"/>
    </source>
</evidence>
<protein>
    <recommendedName>
        <fullName evidence="16">Polypeptide N-acetylgalactosaminyltransferase</fullName>
        <ecNumber evidence="16">2.4.1.-</ecNumber>
    </recommendedName>
    <alternativeName>
        <fullName evidence="16">Protein-UDP acetylgalactosaminyltransferase</fullName>
    </alternativeName>
</protein>
<dbReference type="InterPro" id="IPR035992">
    <property type="entry name" value="Ricin_B-like_lectins"/>
</dbReference>
<keyword evidence="15 16" id="KW-0464">Manganese</keyword>
<dbReference type="GO" id="GO:0000139">
    <property type="term" value="C:Golgi membrane"/>
    <property type="evidence" value="ECO:0007669"/>
    <property type="project" value="UniProtKB-SubCell"/>
</dbReference>
<dbReference type="SUPFAM" id="SSF53448">
    <property type="entry name" value="Nucleotide-diphospho-sugar transferases"/>
    <property type="match status" value="1"/>
</dbReference>
<keyword evidence="19" id="KW-1185">Reference proteome</keyword>
<dbReference type="GO" id="GO:0030246">
    <property type="term" value="F:carbohydrate binding"/>
    <property type="evidence" value="ECO:0007669"/>
    <property type="project" value="UniProtKB-KW"/>
</dbReference>
<keyword evidence="14 16" id="KW-1015">Disulfide bond</keyword>
<comment type="similarity">
    <text evidence="4 16">Belongs to the glycosyltransferase 2 family. GalNAc-T subfamily.</text>
</comment>
<dbReference type="Pfam" id="PF00652">
    <property type="entry name" value="Ricin_B_lectin"/>
    <property type="match status" value="1"/>
</dbReference>
<evidence type="ECO:0000256" key="5">
    <source>
        <dbReference type="ARBA" id="ARBA00022676"/>
    </source>
</evidence>
<accession>A0AAV2RJ03</accession>
<feature type="transmembrane region" description="Helical" evidence="16">
    <location>
        <begin position="12"/>
        <end position="31"/>
    </location>
</feature>
<comment type="pathway">
    <text evidence="3 16">Protein modification; protein glycosylation.</text>
</comment>
<dbReference type="GO" id="GO:0006493">
    <property type="term" value="P:protein O-linked glycosylation"/>
    <property type="evidence" value="ECO:0007669"/>
    <property type="project" value="TreeGrafter"/>
</dbReference>
<evidence type="ECO:0000256" key="16">
    <source>
        <dbReference type="RuleBase" id="RU361242"/>
    </source>
</evidence>
<keyword evidence="11 16" id="KW-1133">Transmembrane helix</keyword>
<comment type="subcellular location">
    <subcellularLocation>
        <location evidence="2 16">Golgi apparatus membrane</location>
        <topology evidence="2 16">Single-pass type II membrane protein</topology>
    </subcellularLocation>
</comment>
<comment type="caution">
    <text evidence="18">The sequence shown here is derived from an EMBL/GenBank/DDBJ whole genome shotgun (WGS) entry which is preliminary data.</text>
</comment>
<dbReference type="FunFam" id="3.90.550.10:FF:000021">
    <property type="entry name" value="Polypeptide N-acetylgalactosaminyltransferase"/>
    <property type="match status" value="1"/>
</dbReference>
<evidence type="ECO:0000256" key="4">
    <source>
        <dbReference type="ARBA" id="ARBA00005680"/>
    </source>
</evidence>
<evidence type="ECO:0000256" key="2">
    <source>
        <dbReference type="ARBA" id="ARBA00004323"/>
    </source>
</evidence>
<evidence type="ECO:0000313" key="18">
    <source>
        <dbReference type="EMBL" id="CAL4123648.1"/>
    </source>
</evidence>
<evidence type="ECO:0000256" key="15">
    <source>
        <dbReference type="ARBA" id="ARBA00023211"/>
    </source>
</evidence>
<proteinExistence type="inferred from homology"/>
<comment type="cofactor">
    <cofactor evidence="1 16">
        <name>Mn(2+)</name>
        <dbReference type="ChEBI" id="CHEBI:29035"/>
    </cofactor>
</comment>